<gene>
    <name evidence="2" type="ORF">TBIB3V08_LOCUS1600</name>
</gene>
<feature type="region of interest" description="Disordered" evidence="1">
    <location>
        <begin position="519"/>
        <end position="1025"/>
    </location>
</feature>
<feature type="compositionally biased region" description="Low complexity" evidence="1">
    <location>
        <begin position="864"/>
        <end position="886"/>
    </location>
</feature>
<feature type="compositionally biased region" description="Basic residues" evidence="1">
    <location>
        <begin position="465"/>
        <end position="477"/>
    </location>
</feature>
<feature type="compositionally biased region" description="Low complexity" evidence="1">
    <location>
        <begin position="436"/>
        <end position="445"/>
    </location>
</feature>
<feature type="compositionally biased region" description="Polar residues" evidence="1">
    <location>
        <begin position="55"/>
        <end position="71"/>
    </location>
</feature>
<evidence type="ECO:0008006" key="3">
    <source>
        <dbReference type="Google" id="ProtNLM"/>
    </source>
</evidence>
<feature type="compositionally biased region" description="Polar residues" evidence="1">
    <location>
        <begin position="744"/>
        <end position="754"/>
    </location>
</feature>
<feature type="region of interest" description="Disordered" evidence="1">
    <location>
        <begin position="435"/>
        <end position="478"/>
    </location>
</feature>
<reference evidence="2" key="1">
    <citation type="submission" date="2020-11" db="EMBL/GenBank/DDBJ databases">
        <authorList>
            <person name="Tran Van P."/>
        </authorList>
    </citation>
    <scope>NUCLEOTIDE SEQUENCE</scope>
</reference>
<feature type="compositionally biased region" description="Basic and acidic residues" evidence="1">
    <location>
        <begin position="899"/>
        <end position="917"/>
    </location>
</feature>
<feature type="compositionally biased region" description="Acidic residues" evidence="1">
    <location>
        <begin position="597"/>
        <end position="608"/>
    </location>
</feature>
<feature type="compositionally biased region" description="Polar residues" evidence="1">
    <location>
        <begin position="765"/>
        <end position="774"/>
    </location>
</feature>
<feature type="compositionally biased region" description="Pro residues" evidence="1">
    <location>
        <begin position="446"/>
        <end position="458"/>
    </location>
</feature>
<feature type="compositionally biased region" description="Polar residues" evidence="1">
    <location>
        <begin position="522"/>
        <end position="539"/>
    </location>
</feature>
<feature type="region of interest" description="Disordered" evidence="1">
    <location>
        <begin position="55"/>
        <end position="105"/>
    </location>
</feature>
<feature type="compositionally biased region" description="Polar residues" evidence="1">
    <location>
        <begin position="919"/>
        <end position="928"/>
    </location>
</feature>
<feature type="compositionally biased region" description="Basic and acidic residues" evidence="1">
    <location>
        <begin position="1179"/>
        <end position="1189"/>
    </location>
</feature>
<dbReference type="AlphaFoldDB" id="A0A7R9EPJ2"/>
<accession>A0A7R9EPJ2</accession>
<dbReference type="InterPro" id="IPR036508">
    <property type="entry name" value="Chitin-bd_dom_sf"/>
</dbReference>
<feature type="compositionally biased region" description="Low complexity" evidence="1">
    <location>
        <begin position="1015"/>
        <end position="1024"/>
    </location>
</feature>
<evidence type="ECO:0000256" key="1">
    <source>
        <dbReference type="SAM" id="MobiDB-lite"/>
    </source>
</evidence>
<proteinExistence type="predicted"/>
<feature type="region of interest" description="Disordered" evidence="1">
    <location>
        <begin position="1098"/>
        <end position="1200"/>
    </location>
</feature>
<feature type="compositionally biased region" description="Low complexity" evidence="1">
    <location>
        <begin position="1190"/>
        <end position="1200"/>
    </location>
</feature>
<name>A0A7R9EPJ2_9NEOP</name>
<dbReference type="EMBL" id="OD564577">
    <property type="protein sequence ID" value="CAD7439020.1"/>
    <property type="molecule type" value="Genomic_DNA"/>
</dbReference>
<protein>
    <recommendedName>
        <fullName evidence="3">Chitin-binding type-2 domain-containing protein</fullName>
    </recommendedName>
</protein>
<feature type="compositionally biased region" description="Basic and acidic residues" evidence="1">
    <location>
        <begin position="565"/>
        <end position="574"/>
    </location>
</feature>
<feature type="compositionally biased region" description="Acidic residues" evidence="1">
    <location>
        <begin position="671"/>
        <end position="680"/>
    </location>
</feature>
<evidence type="ECO:0000313" key="2">
    <source>
        <dbReference type="EMBL" id="CAD7439020.1"/>
    </source>
</evidence>
<feature type="compositionally biased region" description="Basic and acidic residues" evidence="1">
    <location>
        <begin position="628"/>
        <end position="637"/>
    </location>
</feature>
<dbReference type="SUPFAM" id="SSF57625">
    <property type="entry name" value="Invertebrate chitin-binding proteins"/>
    <property type="match status" value="1"/>
</dbReference>
<sequence length="1200" mass="134979">MRVARTVGTVLMLDLEGDLKRSPLSMNKVNSVCSCVTGLVLMMVSAEALKSSPLSRSKVKTTTLTPSTQDKSLSEEEEPSVSDSSESNSLAPPSGNATTKSPLTGIPQLDYIHDPNLPRELNGYNLTDYPFFDRVPEVIDFKCDGLHDGFYASVTYKCQSEAPAGYRRQATFPWATLYYTFAVAKSGVLTRWADFTKTVFATVNSLVRRETRAELKCGHVTSSKPNQKESATPRNKVAVNDPMKTTVITSKWRLKEVIVNEFYPRDLRGYSKVCGQVGSPRHLNERLKDWACPRTVRTTLLLVKVYHHCLYGTRYDFLCANFTAFDQRTFICHFASEVDCINSPKFFKRKVVIWGQKELLATSINQRCQTFLIFEGSSTTRKRENDNAVSQYCISDAVPSEVIFSVVNSHVDVARNVMGRQERVVYSTNEALYKETTTTSTTTVAPPTPPPTQPPPPRRASAGAGRRRRPGTYRRRRPAYDYYYEDEYEDDVEYEDDKVRERGLVRGGNSLVLMVTVRKQQRPQQQPADDVQNPPSNSDIKSRPSGTLYDRPRSPPKVRRPVPLNEREKYDYSKHPSIIMPEDQARDSNPRAKQPADDEEYYDDEEEYVTSLRGGNGGRNRDPYPSATDERDYERRPPKTGSGMPLRRNRGPSSSRKRVSAVDTATPYAPVEDDYDDMYDDEPRRAVRPSGGRKRPKQPLRQDDDYRRPTQTKRPFVSSRYEPEDEEILEEAPVPAPRPAFISTAPQSGRQSFSARRRPEVAPPATSSRPSNSGGYRRPVAEARDQYSTGYGAAAEDEEYYDEEEVEEPTPVRGRPRKPASSGRTSLAGSQYRPTALDEDVDPPISRVTATNKRPFVSSDRSNSPSVLQRPQSQPQQSYSNKPQPSRDYSPSGLEEVSEERPRSPTTSRDRVEDDVRNPSPQVKQSNFRNRDPVPITTPEEIRPVSFTQSNYRGNTRDVPDTAQPLRQTEYRSKPTTEEPFTSRGKYRAGSSSDVFPVSAPPTEELLREDPVPPSSRGSYSRPPAKLVMKQSLRERENVRLVPEEVPLRHNLADVSDSENDVALNDALQIPVRDAPSGPAFLQSGDGQPRFRVKLLKTKVPQPQAFSAPTGGDTESASSTGYGGSSGIILLPSASQTQITRAPADDSRIRSRQVQETTSQRQSYSGRKYAEPLSLSASYDRRPQQERQSWRQQSSPDYDT</sequence>
<feature type="compositionally biased region" description="Basic and acidic residues" evidence="1">
    <location>
        <begin position="583"/>
        <end position="596"/>
    </location>
</feature>
<feature type="compositionally biased region" description="Polar residues" evidence="1">
    <location>
        <begin position="1152"/>
        <end position="1165"/>
    </location>
</feature>
<dbReference type="GO" id="GO:0008061">
    <property type="term" value="F:chitin binding"/>
    <property type="evidence" value="ECO:0007669"/>
    <property type="project" value="InterPro"/>
</dbReference>
<feature type="compositionally biased region" description="Polar residues" evidence="1">
    <location>
        <begin position="822"/>
        <end position="833"/>
    </location>
</feature>
<feature type="compositionally biased region" description="Basic residues" evidence="1">
    <location>
        <begin position="647"/>
        <end position="659"/>
    </location>
</feature>
<feature type="compositionally biased region" description="Acidic residues" evidence="1">
    <location>
        <begin position="795"/>
        <end position="808"/>
    </location>
</feature>
<organism evidence="2">
    <name type="scientific">Timema bartmani</name>
    <dbReference type="NCBI Taxonomy" id="61472"/>
    <lineage>
        <taxon>Eukaryota</taxon>
        <taxon>Metazoa</taxon>
        <taxon>Ecdysozoa</taxon>
        <taxon>Arthropoda</taxon>
        <taxon>Hexapoda</taxon>
        <taxon>Insecta</taxon>
        <taxon>Pterygota</taxon>
        <taxon>Neoptera</taxon>
        <taxon>Polyneoptera</taxon>
        <taxon>Phasmatodea</taxon>
        <taxon>Timematodea</taxon>
        <taxon>Timematoidea</taxon>
        <taxon>Timematidae</taxon>
        <taxon>Timema</taxon>
    </lineage>
</organism>